<dbReference type="PANTHER" id="PTHR42847">
    <property type="entry name" value="ALKANESULFONATE MONOOXYGENASE"/>
    <property type="match status" value="1"/>
</dbReference>
<dbReference type="InterPro" id="IPR019921">
    <property type="entry name" value="Lucif-like_OxRdtase_Rv2161c"/>
</dbReference>
<keyword evidence="1" id="KW-0285">Flavoprotein</keyword>
<feature type="domain" description="Luciferase-like" evidence="5">
    <location>
        <begin position="1"/>
        <end position="229"/>
    </location>
</feature>
<comment type="caution">
    <text evidence="6">The sequence shown here is derived from an EMBL/GenBank/DDBJ whole genome shotgun (WGS) entry which is preliminary data.</text>
</comment>
<dbReference type="EMBL" id="AZXY01000023">
    <property type="protein sequence ID" value="KSZ56079.1"/>
    <property type="molecule type" value="Genomic_DNA"/>
</dbReference>
<dbReference type="InterPro" id="IPR036661">
    <property type="entry name" value="Luciferase-like_sf"/>
</dbReference>
<evidence type="ECO:0000259" key="5">
    <source>
        <dbReference type="Pfam" id="PF00296"/>
    </source>
</evidence>
<dbReference type="InterPro" id="IPR011251">
    <property type="entry name" value="Luciferase-like_dom"/>
</dbReference>
<proteinExistence type="predicted"/>
<name>A0A0V9UDT4_9NOCA</name>
<dbReference type="Pfam" id="PF00296">
    <property type="entry name" value="Bac_luciferase"/>
    <property type="match status" value="1"/>
</dbReference>
<evidence type="ECO:0000256" key="3">
    <source>
        <dbReference type="ARBA" id="ARBA00023002"/>
    </source>
</evidence>
<evidence type="ECO:0000313" key="7">
    <source>
        <dbReference type="Proteomes" id="UP000053060"/>
    </source>
</evidence>
<keyword evidence="2" id="KW-0288">FMN</keyword>
<evidence type="ECO:0000256" key="2">
    <source>
        <dbReference type="ARBA" id="ARBA00022643"/>
    </source>
</evidence>
<dbReference type="InterPro" id="IPR050172">
    <property type="entry name" value="SsuD_RutA_monooxygenase"/>
</dbReference>
<evidence type="ECO:0000256" key="1">
    <source>
        <dbReference type="ARBA" id="ARBA00022630"/>
    </source>
</evidence>
<gene>
    <name evidence="6" type="ORF">Z045_25100</name>
</gene>
<dbReference type="AlphaFoldDB" id="A0A0V9UDT4"/>
<dbReference type="RefSeq" id="WP_060655023.1">
    <property type="nucleotide sequence ID" value="NZ_AZXY01000023.1"/>
</dbReference>
<evidence type="ECO:0000313" key="6">
    <source>
        <dbReference type="EMBL" id="KSZ56079.1"/>
    </source>
</evidence>
<dbReference type="Proteomes" id="UP000053060">
    <property type="component" value="Unassembled WGS sequence"/>
</dbReference>
<organism evidence="6 7">
    <name type="scientific">Rhodococcus pyridinivorans KG-16</name>
    <dbReference type="NCBI Taxonomy" id="1441730"/>
    <lineage>
        <taxon>Bacteria</taxon>
        <taxon>Bacillati</taxon>
        <taxon>Actinomycetota</taxon>
        <taxon>Actinomycetes</taxon>
        <taxon>Mycobacteriales</taxon>
        <taxon>Nocardiaceae</taxon>
        <taxon>Rhodococcus</taxon>
    </lineage>
</organism>
<protein>
    <recommendedName>
        <fullName evidence="5">Luciferase-like domain-containing protein</fullName>
    </recommendedName>
</protein>
<keyword evidence="4" id="KW-0503">Monooxygenase</keyword>
<reference evidence="6 7" key="2">
    <citation type="journal article" date="2016" name="Genome Announc.">
        <title>Draft Genome Sequence of a Versatile Hydrocarbon-Degrading Bacterium, Rhodococcus pyridinivorans Strain KG-16, Collected from Oil Fields in India.</title>
        <authorList>
            <person name="Aggarwal R.K."/>
            <person name="Dawar C."/>
            <person name="Phanindranath R."/>
            <person name="Mutnuri L."/>
            <person name="Dayal A.M."/>
        </authorList>
    </citation>
    <scope>NUCLEOTIDE SEQUENCE [LARGE SCALE GENOMIC DNA]</scope>
    <source>
        <strain evidence="6 7">KG-16</strain>
    </source>
</reference>
<dbReference type="SUPFAM" id="SSF51679">
    <property type="entry name" value="Bacterial luciferase-like"/>
    <property type="match status" value="1"/>
</dbReference>
<keyword evidence="3" id="KW-0560">Oxidoreductase</keyword>
<dbReference type="PATRIC" id="fig|1441730.3.peg.5283"/>
<dbReference type="Gene3D" id="3.20.20.30">
    <property type="entry name" value="Luciferase-like domain"/>
    <property type="match status" value="1"/>
</dbReference>
<reference evidence="7" key="1">
    <citation type="submission" date="2015-01" db="EMBL/GenBank/DDBJ databases">
        <title>Draft genome sequence of Rhodococcus pyridinivorans strain KG-16, a hydrocarbon-degrading bacterium.</title>
        <authorList>
            <person name="Aggarwal R.K."/>
            <person name="Dawar C."/>
        </authorList>
    </citation>
    <scope>NUCLEOTIDE SEQUENCE [LARGE SCALE GENOMIC DNA]</scope>
    <source>
        <strain evidence="7">KG-16</strain>
    </source>
</reference>
<dbReference type="PANTHER" id="PTHR42847:SF4">
    <property type="entry name" value="ALKANESULFONATE MONOOXYGENASE-RELATED"/>
    <property type="match status" value="1"/>
</dbReference>
<dbReference type="GO" id="GO:0046306">
    <property type="term" value="P:alkanesulfonate catabolic process"/>
    <property type="evidence" value="ECO:0007669"/>
    <property type="project" value="TreeGrafter"/>
</dbReference>
<dbReference type="NCBIfam" id="TIGR03619">
    <property type="entry name" value="F420_Rv2161c"/>
    <property type="match status" value="1"/>
</dbReference>
<sequence length="292" mass="31792">MRLGVLFPQRELPRHPHALIDFARSVEDMGFDYLVLNDHVVGAVGEDRDPPLTGPYRETDPFYDPLVACGHLAALTTTLEFCTGVMILPQRQTVLVARQAADLDLLSGGRFALGVGVGWNPVEYESLGVDFASRGERLTEQVDLLRRLWSGEVVDFEGKYHCVDRAVLVPAPSGSIPILFGGMSAPAYRRAAKQGDGFIFMGALHEITLPAWRGLRESMDRAERDVAGFRAEYYATRADFGGLSASDLLSELETWEANGGTHACVKTMGMGFSTVDEHLQHLGQVAGALGLG</sequence>
<dbReference type="GO" id="GO:0008726">
    <property type="term" value="F:alkanesulfonate monooxygenase activity"/>
    <property type="evidence" value="ECO:0007669"/>
    <property type="project" value="TreeGrafter"/>
</dbReference>
<evidence type="ECO:0000256" key="4">
    <source>
        <dbReference type="ARBA" id="ARBA00023033"/>
    </source>
</evidence>
<accession>A0A0V9UDT4</accession>